<dbReference type="Pfam" id="PF03869">
    <property type="entry name" value="Arc"/>
    <property type="match status" value="1"/>
</dbReference>
<keyword evidence="3" id="KW-1185">Reference proteome</keyword>
<dbReference type="Proteomes" id="UP000510621">
    <property type="component" value="Chromosome"/>
</dbReference>
<dbReference type="InterPro" id="IPR005569">
    <property type="entry name" value="Arc_DNA-bd_dom"/>
</dbReference>
<feature type="domain" description="Arc-like DNA binding" evidence="1">
    <location>
        <begin position="5"/>
        <end position="49"/>
    </location>
</feature>
<evidence type="ECO:0000313" key="3">
    <source>
        <dbReference type="Proteomes" id="UP000510621"/>
    </source>
</evidence>
<sequence>MTKVSDYPQMKIRLSPELKALIDDAAQANNRTLNAEITARLEATFRRESMGCSFKETRIRELIQEELLKAASSGFFSKMISNANIRGCCGHCRIGADNRHQ</sequence>
<dbReference type="GO" id="GO:0006355">
    <property type="term" value="P:regulation of DNA-templated transcription"/>
    <property type="evidence" value="ECO:0007669"/>
    <property type="project" value="InterPro"/>
</dbReference>
<dbReference type="Gene3D" id="1.10.1220.10">
    <property type="entry name" value="Met repressor-like"/>
    <property type="match status" value="1"/>
</dbReference>
<organism evidence="2 3">
    <name type="scientific">Candidatus Thiothrix singaporensis</name>
    <dbReference type="NCBI Taxonomy" id="2799669"/>
    <lineage>
        <taxon>Bacteria</taxon>
        <taxon>Pseudomonadati</taxon>
        <taxon>Pseudomonadota</taxon>
        <taxon>Gammaproteobacteria</taxon>
        <taxon>Thiotrichales</taxon>
        <taxon>Thiotrichaceae</taxon>
        <taxon>Thiothrix</taxon>
    </lineage>
</organism>
<evidence type="ECO:0000313" key="2">
    <source>
        <dbReference type="EMBL" id="QLQ33926.1"/>
    </source>
</evidence>
<protein>
    <submittedName>
        <fullName evidence="2">Arc family DNA-binding protein</fullName>
    </submittedName>
</protein>
<dbReference type="GO" id="GO:0003677">
    <property type="term" value="F:DNA binding"/>
    <property type="evidence" value="ECO:0007669"/>
    <property type="project" value="UniProtKB-KW"/>
</dbReference>
<keyword evidence="2" id="KW-0238">DNA-binding</keyword>
<dbReference type="SUPFAM" id="SSF47598">
    <property type="entry name" value="Ribbon-helix-helix"/>
    <property type="match status" value="1"/>
</dbReference>
<dbReference type="EMBL" id="CP059265">
    <property type="protein sequence ID" value="QLQ33926.1"/>
    <property type="molecule type" value="Genomic_DNA"/>
</dbReference>
<proteinExistence type="predicted"/>
<gene>
    <name evidence="2" type="ORF">HZT40_22465</name>
</gene>
<dbReference type="InterPro" id="IPR013321">
    <property type="entry name" value="Arc_rbn_hlx_hlx"/>
</dbReference>
<dbReference type="InterPro" id="IPR010985">
    <property type="entry name" value="Ribbon_hlx_hlx"/>
</dbReference>
<name>A0A7L6AXQ5_9GAMM</name>
<dbReference type="AlphaFoldDB" id="A0A7L6AXQ5"/>
<evidence type="ECO:0000259" key="1">
    <source>
        <dbReference type="Pfam" id="PF03869"/>
    </source>
</evidence>
<dbReference type="KEGG" id="this:HZT40_22465"/>
<reference evidence="2" key="1">
    <citation type="submission" date="2020-06" db="EMBL/GenBank/DDBJ databases">
        <title>Analysis procedures for assessing recovery of high quality, complete, closed genomes from Nanopore long read metagenome sequencing.</title>
        <authorList>
            <person name="Bessarab I."/>
            <person name="Arumugam K."/>
            <person name="Haryono M."/>
            <person name="Liu X."/>
            <person name="Roy S."/>
            <person name="Zuniga-Montanez R.E."/>
            <person name="Qiu G."/>
            <person name="Drautz-Moses D.I."/>
            <person name="Law Y.Y."/>
            <person name="Wuertz S."/>
            <person name="Lauro F.M."/>
            <person name="Huson D.H."/>
            <person name="Williams R.B."/>
        </authorList>
    </citation>
    <scope>NUCLEOTIDE SEQUENCE [LARGE SCALE GENOMIC DNA]</scope>
    <source>
        <strain evidence="2">SSD2</strain>
    </source>
</reference>
<accession>A0A7L6AXQ5</accession>